<keyword evidence="7" id="KW-0695">RNA-directed DNA polymerase</keyword>
<evidence type="ECO:0000256" key="4">
    <source>
        <dbReference type="ARBA" id="ARBA00022722"/>
    </source>
</evidence>
<dbReference type="GeneID" id="98177378"/>
<evidence type="ECO:0000313" key="10">
    <source>
        <dbReference type="EMBL" id="GAB1316425.1"/>
    </source>
</evidence>
<protein>
    <recommendedName>
        <fullName evidence="9">Reverse transcriptase RNase H-like domain-containing protein</fullName>
    </recommendedName>
</protein>
<keyword evidence="11" id="KW-1185">Reference proteome</keyword>
<evidence type="ECO:0000256" key="5">
    <source>
        <dbReference type="ARBA" id="ARBA00022759"/>
    </source>
</evidence>
<evidence type="ECO:0000256" key="1">
    <source>
        <dbReference type="ARBA" id="ARBA00004173"/>
    </source>
</evidence>
<dbReference type="SUPFAM" id="SSF56672">
    <property type="entry name" value="DNA/RNA polymerases"/>
    <property type="match status" value="1"/>
</dbReference>
<dbReference type="InterPro" id="IPR043502">
    <property type="entry name" value="DNA/RNA_pol_sf"/>
</dbReference>
<dbReference type="Pfam" id="PF17917">
    <property type="entry name" value="RT_RNaseH"/>
    <property type="match status" value="1"/>
</dbReference>
<keyword evidence="3" id="KW-0548">Nucleotidyltransferase</keyword>
<name>A0ABQ0GFU9_9PEZI</name>
<comment type="caution">
    <text evidence="10">The sequence shown here is derived from an EMBL/GenBank/DDBJ whole genome shotgun (WGS) entry which is preliminary data.</text>
</comment>
<keyword evidence="5" id="KW-0255">Endonuclease</keyword>
<dbReference type="EMBL" id="BAAFSV010000003">
    <property type="protein sequence ID" value="GAB1316425.1"/>
    <property type="molecule type" value="Genomic_DNA"/>
</dbReference>
<reference evidence="10 11" key="1">
    <citation type="submission" date="2024-09" db="EMBL/GenBank/DDBJ databases">
        <title>Itraconazole resistance in Madurella fahalii resulting from another homologue of gene encoding cytochrome P450 14-alpha sterol demethylase (CYP51).</title>
        <authorList>
            <person name="Yoshioka I."/>
            <person name="Fahal A.H."/>
            <person name="Kaneko S."/>
            <person name="Yaguchi T."/>
        </authorList>
    </citation>
    <scope>NUCLEOTIDE SEQUENCE [LARGE SCALE GENOMIC DNA]</scope>
    <source>
        <strain evidence="10 11">IFM 68171</strain>
    </source>
</reference>
<evidence type="ECO:0000256" key="6">
    <source>
        <dbReference type="ARBA" id="ARBA00022801"/>
    </source>
</evidence>
<dbReference type="RefSeq" id="XP_070918156.1">
    <property type="nucleotide sequence ID" value="XM_071062055.1"/>
</dbReference>
<feature type="domain" description="Reverse transcriptase RNase H-like" evidence="9">
    <location>
        <begin position="38"/>
        <end position="82"/>
    </location>
</feature>
<gene>
    <name evidence="10" type="ORF">MFIFM68171_06635</name>
</gene>
<organism evidence="10 11">
    <name type="scientific">Madurella fahalii</name>
    <dbReference type="NCBI Taxonomy" id="1157608"/>
    <lineage>
        <taxon>Eukaryota</taxon>
        <taxon>Fungi</taxon>
        <taxon>Dikarya</taxon>
        <taxon>Ascomycota</taxon>
        <taxon>Pezizomycotina</taxon>
        <taxon>Sordariomycetes</taxon>
        <taxon>Sordariomycetidae</taxon>
        <taxon>Sordariales</taxon>
        <taxon>Sordariales incertae sedis</taxon>
        <taxon>Madurella</taxon>
    </lineage>
</organism>
<keyword evidence="6" id="KW-0378">Hydrolase</keyword>
<evidence type="ECO:0000256" key="3">
    <source>
        <dbReference type="ARBA" id="ARBA00022695"/>
    </source>
</evidence>
<keyword evidence="8" id="KW-0496">Mitochondrion</keyword>
<evidence type="ECO:0000259" key="9">
    <source>
        <dbReference type="Pfam" id="PF17917"/>
    </source>
</evidence>
<dbReference type="InterPro" id="IPR041373">
    <property type="entry name" value="RT_RNaseH"/>
</dbReference>
<keyword evidence="2" id="KW-0808">Transferase</keyword>
<evidence type="ECO:0000313" key="11">
    <source>
        <dbReference type="Proteomes" id="UP001628179"/>
    </source>
</evidence>
<evidence type="ECO:0000256" key="7">
    <source>
        <dbReference type="ARBA" id="ARBA00022918"/>
    </source>
</evidence>
<sequence>MSRDRFQPLDLEALVVFEKLKLAFIEALVLAYYYPREVLSQYNKEGIYHPIAFFSAKHILVEYNYDIYNNKLLAIVKAFKEW</sequence>
<evidence type="ECO:0000256" key="8">
    <source>
        <dbReference type="ARBA" id="ARBA00023128"/>
    </source>
</evidence>
<proteinExistence type="predicted"/>
<accession>A0ABQ0GFU9</accession>
<evidence type="ECO:0000256" key="2">
    <source>
        <dbReference type="ARBA" id="ARBA00022679"/>
    </source>
</evidence>
<dbReference type="Proteomes" id="UP001628179">
    <property type="component" value="Unassembled WGS sequence"/>
</dbReference>
<comment type="subcellular location">
    <subcellularLocation>
        <location evidence="1">Mitochondrion</location>
    </subcellularLocation>
</comment>
<keyword evidence="4" id="KW-0540">Nuclease</keyword>